<evidence type="ECO:0000313" key="3">
    <source>
        <dbReference type="Proteomes" id="UP000219329"/>
    </source>
</evidence>
<organism evidence="2 3">
    <name type="scientific">OM182 bacterium MED-G28</name>
    <dbReference type="NCBI Taxonomy" id="1986256"/>
    <lineage>
        <taxon>Bacteria</taxon>
        <taxon>Pseudomonadati</taxon>
        <taxon>Pseudomonadota</taxon>
        <taxon>Gammaproteobacteria</taxon>
        <taxon>OMG group</taxon>
        <taxon>OM182 clade</taxon>
    </lineage>
</organism>
<proteinExistence type="predicted"/>
<name>A0A2A5W9Y5_9GAMM</name>
<feature type="chain" id="PRO_5012043204" description="CHRD domain-containing protein" evidence="1">
    <location>
        <begin position="25"/>
        <end position="230"/>
    </location>
</feature>
<protein>
    <recommendedName>
        <fullName evidence="4">CHRD domain-containing protein</fullName>
    </recommendedName>
</protein>
<reference evidence="2 3" key="1">
    <citation type="submission" date="2017-08" db="EMBL/GenBank/DDBJ databases">
        <title>Fine stratification of microbial communities through a metagenomic profile of the photic zone.</title>
        <authorList>
            <person name="Haro-Moreno J.M."/>
            <person name="Lopez-Perez M."/>
            <person name="De La Torre J."/>
            <person name="Picazo A."/>
            <person name="Camacho A."/>
            <person name="Rodriguez-Valera F."/>
        </authorList>
    </citation>
    <scope>NUCLEOTIDE SEQUENCE [LARGE SCALE GENOMIC DNA]</scope>
    <source>
        <strain evidence="2">MED-G28</strain>
    </source>
</reference>
<dbReference type="AlphaFoldDB" id="A0A2A5W9Y5"/>
<gene>
    <name evidence="2" type="ORF">CNF02_09145</name>
</gene>
<evidence type="ECO:0000256" key="1">
    <source>
        <dbReference type="SAM" id="SignalP"/>
    </source>
</evidence>
<evidence type="ECO:0008006" key="4">
    <source>
        <dbReference type="Google" id="ProtNLM"/>
    </source>
</evidence>
<sequence>MKRLIFKLTFIALTSVSAINFAYAQSGLGYYIEVENPAAFVQALTALNESSAAASTNTRTGLSVAVANGGGAATHFVSVQGSTLDDIDRLRQTQATSQEFATFTSAIRNNATPAAELVFNSLGVHNGKASVVTSPNAYHWHIHLLVTDMPAYLEALEVLMEANSGGNVYMHAYQTFGTGLGGGNLVVVNSANSLEELLNNNQGYDEFIENTINIRTPIANGIYQTITNWD</sequence>
<comment type="caution">
    <text evidence="2">The sequence shown here is derived from an EMBL/GenBank/DDBJ whole genome shotgun (WGS) entry which is preliminary data.</text>
</comment>
<evidence type="ECO:0000313" key="2">
    <source>
        <dbReference type="EMBL" id="PDH33345.1"/>
    </source>
</evidence>
<dbReference type="EMBL" id="NTJZ01000009">
    <property type="protein sequence ID" value="PDH33345.1"/>
    <property type="molecule type" value="Genomic_DNA"/>
</dbReference>
<dbReference type="Proteomes" id="UP000219329">
    <property type="component" value="Unassembled WGS sequence"/>
</dbReference>
<accession>A0A2A5W9Y5</accession>
<keyword evidence="1" id="KW-0732">Signal</keyword>
<feature type="signal peptide" evidence="1">
    <location>
        <begin position="1"/>
        <end position="24"/>
    </location>
</feature>